<dbReference type="Pfam" id="PF01582">
    <property type="entry name" value="TIR"/>
    <property type="match status" value="1"/>
</dbReference>
<keyword evidence="2" id="KW-1185">Reference proteome</keyword>
<proteinExistence type="predicted"/>
<dbReference type="SUPFAM" id="SSF52540">
    <property type="entry name" value="P-loop containing nucleoside triphosphate hydrolases"/>
    <property type="match status" value="1"/>
</dbReference>
<dbReference type="Gene3D" id="3.40.50.300">
    <property type="entry name" value="P-loop containing nucleotide triphosphate hydrolases"/>
    <property type="match status" value="1"/>
</dbReference>
<sequence>MKAIEESCIAIIVLSENYASSEWCLIEMAKIMECKEQNNISILPVFYKVNPNEVRGGRKSYKIAMAKHESKFGEDSEKVKKWKEALLDTGNLSGWHLNDGDDESKLIQEIVKEISTTHLARTPLHVAEHPVGIDSRVVKLKSMLNLESKDDVLMVGLWGQGGIGKTTLGKAIYNDIFRQFEGSSFLADVRENSKDRNGLVTLQEKLLNDILLPKERLAMSNVARGINLIQQRLRHKRVL</sequence>
<dbReference type="PROSITE" id="PS50104">
    <property type="entry name" value="TIR"/>
    <property type="match status" value="1"/>
</dbReference>
<dbReference type="PANTHER" id="PTHR11017:SF292">
    <property type="entry name" value="AAA+ ATPASE DOMAIN-CONTAINING PROTEIN"/>
    <property type="match status" value="1"/>
</dbReference>
<dbReference type="InterPro" id="IPR002182">
    <property type="entry name" value="NB-ARC"/>
</dbReference>
<dbReference type="GeneID" id="115731701"/>
<reference evidence="3" key="1">
    <citation type="submission" date="2025-08" db="UniProtKB">
        <authorList>
            <consortium name="RefSeq"/>
        </authorList>
    </citation>
    <scope>IDENTIFICATION</scope>
    <source>
        <tissue evidence="3">Leaf</tissue>
    </source>
</reference>
<dbReference type="Gene3D" id="3.40.50.10140">
    <property type="entry name" value="Toll/interleukin-1 receptor homology (TIR) domain"/>
    <property type="match status" value="1"/>
</dbReference>
<dbReference type="PANTHER" id="PTHR11017">
    <property type="entry name" value="LEUCINE-RICH REPEAT-CONTAINING PROTEIN"/>
    <property type="match status" value="1"/>
</dbReference>
<feature type="domain" description="TIR" evidence="1">
    <location>
        <begin position="1"/>
        <end position="118"/>
    </location>
</feature>
<evidence type="ECO:0000259" key="1">
    <source>
        <dbReference type="PROSITE" id="PS50104"/>
    </source>
</evidence>
<dbReference type="Pfam" id="PF00931">
    <property type="entry name" value="NB-ARC"/>
    <property type="match status" value="1"/>
</dbReference>
<dbReference type="InterPro" id="IPR027417">
    <property type="entry name" value="P-loop_NTPase"/>
</dbReference>
<dbReference type="SUPFAM" id="SSF52200">
    <property type="entry name" value="Toll/Interleukin receptor TIR domain"/>
    <property type="match status" value="1"/>
</dbReference>
<dbReference type="InterPro" id="IPR044974">
    <property type="entry name" value="Disease_R_plants"/>
</dbReference>
<accession>A0ABM3H4K6</accession>
<gene>
    <name evidence="3" type="primary">LOC115731701</name>
</gene>
<evidence type="ECO:0000313" key="2">
    <source>
        <dbReference type="Proteomes" id="UP000827889"/>
    </source>
</evidence>
<dbReference type="Proteomes" id="UP000827889">
    <property type="component" value="Chromosome 3"/>
</dbReference>
<feature type="non-terminal residue" evidence="3">
    <location>
        <position position="239"/>
    </location>
</feature>
<name>A0ABM3H4K6_9MYRT</name>
<dbReference type="InterPro" id="IPR000157">
    <property type="entry name" value="TIR_dom"/>
</dbReference>
<dbReference type="RefSeq" id="XP_048131531.1">
    <property type="nucleotide sequence ID" value="XM_048275574.1"/>
</dbReference>
<dbReference type="SMART" id="SM00255">
    <property type="entry name" value="TIR"/>
    <property type="match status" value="1"/>
</dbReference>
<evidence type="ECO:0000313" key="3">
    <source>
        <dbReference type="RefSeq" id="XP_048131531.1"/>
    </source>
</evidence>
<organism evidence="2 3">
    <name type="scientific">Rhodamnia argentea</name>
    <dbReference type="NCBI Taxonomy" id="178133"/>
    <lineage>
        <taxon>Eukaryota</taxon>
        <taxon>Viridiplantae</taxon>
        <taxon>Streptophyta</taxon>
        <taxon>Embryophyta</taxon>
        <taxon>Tracheophyta</taxon>
        <taxon>Spermatophyta</taxon>
        <taxon>Magnoliopsida</taxon>
        <taxon>eudicotyledons</taxon>
        <taxon>Gunneridae</taxon>
        <taxon>Pentapetalae</taxon>
        <taxon>rosids</taxon>
        <taxon>malvids</taxon>
        <taxon>Myrtales</taxon>
        <taxon>Myrtaceae</taxon>
        <taxon>Myrtoideae</taxon>
        <taxon>Myrteae</taxon>
        <taxon>Australasian group</taxon>
        <taxon>Rhodamnia</taxon>
    </lineage>
</organism>
<protein>
    <submittedName>
        <fullName evidence="3">TMV resistance protein N-like</fullName>
    </submittedName>
</protein>
<dbReference type="PRINTS" id="PR00364">
    <property type="entry name" value="DISEASERSIST"/>
</dbReference>
<dbReference type="InterPro" id="IPR035897">
    <property type="entry name" value="Toll_tir_struct_dom_sf"/>
</dbReference>